<evidence type="ECO:0000313" key="2">
    <source>
        <dbReference type="Proteomes" id="UP000220102"/>
    </source>
</evidence>
<dbReference type="Pfam" id="PF13715">
    <property type="entry name" value="CarbopepD_reg_2"/>
    <property type="match status" value="1"/>
</dbReference>
<accession>A0A2A8CZ80</accession>
<dbReference type="Proteomes" id="UP000220102">
    <property type="component" value="Unassembled WGS sequence"/>
</dbReference>
<dbReference type="RefSeq" id="WP_098075092.1">
    <property type="nucleotide sequence ID" value="NZ_PDEQ01000003.1"/>
</dbReference>
<protein>
    <recommendedName>
        <fullName evidence="3">Carboxypeptidase regulatory-like domain-containing protein</fullName>
    </recommendedName>
</protein>
<dbReference type="InterPro" id="IPR008969">
    <property type="entry name" value="CarboxyPept-like_regulatory"/>
</dbReference>
<gene>
    <name evidence="1" type="ORF">CRI94_07700</name>
</gene>
<comment type="caution">
    <text evidence="1">The sequence shown here is derived from an EMBL/GenBank/DDBJ whole genome shotgun (WGS) entry which is preliminary data.</text>
</comment>
<reference evidence="1 2" key="1">
    <citation type="submission" date="2017-10" db="EMBL/GenBank/DDBJ databases">
        <title>Draft genome of Longibacter Salinarum.</title>
        <authorList>
            <person name="Goh K.M."/>
            <person name="Shamsir M.S."/>
            <person name="Lim S.W."/>
        </authorList>
    </citation>
    <scope>NUCLEOTIDE SEQUENCE [LARGE SCALE GENOMIC DNA]</scope>
    <source>
        <strain evidence="1 2">KCTC 52045</strain>
    </source>
</reference>
<evidence type="ECO:0008006" key="3">
    <source>
        <dbReference type="Google" id="ProtNLM"/>
    </source>
</evidence>
<dbReference type="SUPFAM" id="SSF49464">
    <property type="entry name" value="Carboxypeptidase regulatory domain-like"/>
    <property type="match status" value="1"/>
</dbReference>
<proteinExistence type="predicted"/>
<dbReference type="OrthoDB" id="1223654at2"/>
<dbReference type="EMBL" id="PDEQ01000003">
    <property type="protein sequence ID" value="PEN13930.1"/>
    <property type="molecule type" value="Genomic_DNA"/>
</dbReference>
<dbReference type="Gene3D" id="2.60.40.1120">
    <property type="entry name" value="Carboxypeptidase-like, regulatory domain"/>
    <property type="match status" value="1"/>
</dbReference>
<organism evidence="1 2">
    <name type="scientific">Longibacter salinarum</name>
    <dbReference type="NCBI Taxonomy" id="1850348"/>
    <lineage>
        <taxon>Bacteria</taxon>
        <taxon>Pseudomonadati</taxon>
        <taxon>Rhodothermota</taxon>
        <taxon>Rhodothermia</taxon>
        <taxon>Rhodothermales</taxon>
        <taxon>Salisaetaceae</taxon>
        <taxon>Longibacter</taxon>
    </lineage>
</organism>
<keyword evidence="2" id="KW-1185">Reference proteome</keyword>
<dbReference type="AlphaFoldDB" id="A0A2A8CZ80"/>
<sequence length="406" mass="46510">MPDRLSFLYTSLASLLIGWLTIGALAQSAVGQGATDVTLTGIVVDRATGSPLPGAHVFIAQSMNGTTTGLDGRFTLNDVRRGAKRLYASMLGYEPQHVDLFLREDTTLTFAFRLPPRVIESPGVLVEAERDPEWHKRLERFQRLFLGSSEWASECRIQNPEVLRFTSRWWGKFTAQAAEPLVIENRALGYRVKYFLEEFEASGGVIRWDGEPLFAPITASSIEEADRWRTNRRQAYLGSFRHFLRALLDDRLEEEDFEIYRLPRASMFSSPHRADRFHADRDDILSVNGNNVTELDFHGRLEVVYRGEPESRNYRAWRREMRAPSRVQTSLIELNDPPVRVDRHGKIVEPYGATVYQYFAFERLAELIPLDYEPGKEVTYVGIDAETDVHLQTLPPPDLKHLQPRN</sequence>
<evidence type="ECO:0000313" key="1">
    <source>
        <dbReference type="EMBL" id="PEN13930.1"/>
    </source>
</evidence>
<name>A0A2A8CZ80_9BACT</name>